<comment type="subcellular location">
    <subcellularLocation>
        <location evidence="1">Cell membrane</location>
        <topology evidence="1">Multi-pass membrane protein</topology>
    </subcellularLocation>
</comment>
<reference evidence="8 9" key="1">
    <citation type="submission" date="2018-11" db="EMBL/GenBank/DDBJ databases">
        <title>Phylogenetic determinants of toxin gene distribution in genomes of Brevibacillus laterosporus.</title>
        <authorList>
            <person name="Glare T.R."/>
            <person name="Durrant A."/>
            <person name="Berry C."/>
            <person name="Palma L."/>
            <person name="Ormskirk M."/>
            <person name="Cox M.O."/>
        </authorList>
    </citation>
    <scope>NUCLEOTIDE SEQUENCE [LARGE SCALE GENOMIC DNA]</scope>
    <source>
        <strain evidence="8 9">1821L</strain>
        <plasmid evidence="8 9">p1821L01</plasmid>
    </source>
</reference>
<accession>A0A518V1N5</accession>
<sequence length="622" mass="70143">MNQNLSRSNPLLWGGKSAFTHTLIVGPTRCGKTASLLKPMLYQILLKKRMGIPVGLSVIEPKGDMALMVAEMCDAMEIPCNHLDPVRSTKDKWNVMDGEVDDVAETTVAVLKSLFGKQESFFAIVQELSSRSICKLLKTIYENNMDITDVLKNLRDRDLLQRNVDLLKSTGKAPDLVNFFEHELLGSGDLAKKYQQFVIGLRAQLENLISNAKLQKITTGKSTFNIDTHFENGGVLAVNTALGELKAAGDAFGQFSMMHLQLATLRRKGTEETRIPHYLFGDEYSRYINPGVEMFLSIAAEYKVAGIFALQSLNQLEIESGKLSARAMKQAIMASTRNKIAFGGLEYPDAEEFSKIFGKKERIIRQKTYEGGLVPQLFPKAYRDIEEEIPRYAPSLLMDGLPDFHFVAKLLSGITPQKPVIAKGSFVPRDWKELLIDKQAVMMDNRTILQEVWDRIMLPFHMTKQKKKEKYFSELLSENPFENKSTLTVEEENKRVFEEWLSNNASLTRAIQDSSSTLKGGDVSKDSNHQESPGTDVTSIELQKGETIINDEVTTQLNQVPNLRGDNVMKDSVQFDTPITRKVPEQTIKIKNHQIAENKKNTNDDYQSKSPVTNGWWEDDED</sequence>
<feature type="compositionally biased region" description="Basic and acidic residues" evidence="7">
    <location>
        <begin position="594"/>
        <end position="607"/>
    </location>
</feature>
<evidence type="ECO:0000313" key="9">
    <source>
        <dbReference type="Proteomes" id="UP000319432"/>
    </source>
</evidence>
<dbReference type="SUPFAM" id="SSF52540">
    <property type="entry name" value="P-loop containing nucleoside triphosphate hydrolases"/>
    <property type="match status" value="1"/>
</dbReference>
<gene>
    <name evidence="8" type="ORF">EEL30_00040</name>
</gene>
<dbReference type="InterPro" id="IPR003688">
    <property type="entry name" value="TraG/VirD4"/>
</dbReference>
<organism evidence="8 9">
    <name type="scientific">Brevibacillus laterosporus</name>
    <name type="common">Bacillus laterosporus</name>
    <dbReference type="NCBI Taxonomy" id="1465"/>
    <lineage>
        <taxon>Bacteria</taxon>
        <taxon>Bacillati</taxon>
        <taxon>Bacillota</taxon>
        <taxon>Bacilli</taxon>
        <taxon>Bacillales</taxon>
        <taxon>Paenibacillaceae</taxon>
        <taxon>Brevibacillus</taxon>
    </lineage>
</organism>
<evidence type="ECO:0000313" key="8">
    <source>
        <dbReference type="EMBL" id="QDX90913.1"/>
    </source>
</evidence>
<keyword evidence="6" id="KW-0472">Membrane</keyword>
<dbReference type="InterPro" id="IPR051539">
    <property type="entry name" value="T4SS-coupling_protein"/>
</dbReference>
<dbReference type="Gene3D" id="3.40.50.300">
    <property type="entry name" value="P-loop containing nucleotide triphosphate hydrolases"/>
    <property type="match status" value="2"/>
</dbReference>
<keyword evidence="8" id="KW-0614">Plasmid</keyword>
<keyword evidence="5" id="KW-1133">Transmembrane helix</keyword>
<dbReference type="GO" id="GO:0005886">
    <property type="term" value="C:plasma membrane"/>
    <property type="evidence" value="ECO:0007669"/>
    <property type="project" value="UniProtKB-SubCell"/>
</dbReference>
<keyword evidence="3" id="KW-1003">Cell membrane</keyword>
<keyword evidence="9" id="KW-1185">Reference proteome</keyword>
<evidence type="ECO:0000256" key="4">
    <source>
        <dbReference type="ARBA" id="ARBA00022692"/>
    </source>
</evidence>
<geneLocation type="plasmid" evidence="8 9">
    <name>p1821L01</name>
</geneLocation>
<feature type="region of interest" description="Disordered" evidence="7">
    <location>
        <begin position="592"/>
        <end position="622"/>
    </location>
</feature>
<dbReference type="Proteomes" id="UP000319432">
    <property type="component" value="Plasmid p1821L01"/>
</dbReference>
<comment type="similarity">
    <text evidence="2">Belongs to the VirD4/TraG family.</text>
</comment>
<dbReference type="Pfam" id="PF02534">
    <property type="entry name" value="T4SS-DNA_transf"/>
    <property type="match status" value="1"/>
</dbReference>
<dbReference type="PANTHER" id="PTHR37937">
    <property type="entry name" value="CONJUGATIVE TRANSFER: DNA TRANSPORT"/>
    <property type="match status" value="1"/>
</dbReference>
<name>A0A518V1N5_BRELA</name>
<dbReference type="InterPro" id="IPR027417">
    <property type="entry name" value="P-loop_NTPase"/>
</dbReference>
<keyword evidence="4" id="KW-0812">Transmembrane</keyword>
<dbReference type="OrthoDB" id="1957948at2"/>
<protein>
    <submittedName>
        <fullName evidence="8">Type IV secretory system conjugative DNA transfer family protein</fullName>
    </submittedName>
</protein>
<dbReference type="PANTHER" id="PTHR37937:SF1">
    <property type="entry name" value="CONJUGATIVE TRANSFER: DNA TRANSPORT"/>
    <property type="match status" value="1"/>
</dbReference>
<feature type="region of interest" description="Disordered" evidence="7">
    <location>
        <begin position="512"/>
        <end position="538"/>
    </location>
</feature>
<evidence type="ECO:0000256" key="7">
    <source>
        <dbReference type="SAM" id="MobiDB-lite"/>
    </source>
</evidence>
<evidence type="ECO:0000256" key="6">
    <source>
        <dbReference type="ARBA" id="ARBA00023136"/>
    </source>
</evidence>
<evidence type="ECO:0000256" key="3">
    <source>
        <dbReference type="ARBA" id="ARBA00022475"/>
    </source>
</evidence>
<proteinExistence type="inferred from homology"/>
<evidence type="ECO:0000256" key="1">
    <source>
        <dbReference type="ARBA" id="ARBA00004651"/>
    </source>
</evidence>
<evidence type="ECO:0000256" key="5">
    <source>
        <dbReference type="ARBA" id="ARBA00022989"/>
    </source>
</evidence>
<dbReference type="EMBL" id="CP033461">
    <property type="protein sequence ID" value="QDX90913.1"/>
    <property type="molecule type" value="Genomic_DNA"/>
</dbReference>
<dbReference type="AlphaFoldDB" id="A0A518V1N5"/>
<evidence type="ECO:0000256" key="2">
    <source>
        <dbReference type="ARBA" id="ARBA00008806"/>
    </source>
</evidence>